<keyword evidence="2" id="KW-1185">Reference proteome</keyword>
<proteinExistence type="predicted"/>
<evidence type="ECO:0000313" key="2">
    <source>
        <dbReference type="Proteomes" id="UP000077342"/>
    </source>
</evidence>
<accession>A0A164B4G3</accession>
<dbReference type="InterPro" id="IPR055637">
    <property type="entry name" value="DUF7213"/>
</dbReference>
<reference evidence="2" key="1">
    <citation type="submission" date="2016-04" db="EMBL/GenBank/DDBJ databases">
        <authorList>
            <person name="Strapagiel D."/>
            <person name="Borowka P."/>
            <person name="Marciniak B."/>
            <person name="Bakula Z."/>
            <person name="Van Ingen J."/>
            <person name="Safianowska A."/>
            <person name="Dziadek J."/>
            <person name="Jagielski T."/>
        </authorList>
    </citation>
    <scope>NUCLEOTIDE SEQUENCE [LARGE SCALE GENOMIC DNA]</scope>
    <source>
        <strain evidence="2">1010001458</strain>
    </source>
</reference>
<evidence type="ECO:0000313" key="1">
    <source>
        <dbReference type="EMBL" id="KZS63108.1"/>
    </source>
</evidence>
<name>A0A164B4G3_9MYCO</name>
<protein>
    <submittedName>
        <fullName evidence="1">Uncharacterized protein</fullName>
    </submittedName>
</protein>
<sequence>MSADPIRTAIQQVLDAYGDGWTIADFVVVMGLERVSSTGELETMPWWCAPPQQAEWVTDGLIVALDDMRNQVEMDD</sequence>
<dbReference type="EMBL" id="LWCI01000100">
    <property type="protein sequence ID" value="KZS63108.1"/>
    <property type="molecule type" value="Genomic_DNA"/>
</dbReference>
<gene>
    <name evidence="1" type="ORF">A4G28_04555</name>
</gene>
<dbReference type="AlphaFoldDB" id="A0A164B4G3"/>
<comment type="caution">
    <text evidence="1">The sequence shown here is derived from an EMBL/GenBank/DDBJ whole genome shotgun (WGS) entry which is preliminary data.</text>
</comment>
<dbReference type="Proteomes" id="UP000077342">
    <property type="component" value="Unassembled WGS sequence"/>
</dbReference>
<dbReference type="RefSeq" id="WP_075510339.1">
    <property type="nucleotide sequence ID" value="NZ_LWCI01000100.1"/>
</dbReference>
<dbReference type="Pfam" id="PF23850">
    <property type="entry name" value="DUF7213"/>
    <property type="match status" value="1"/>
</dbReference>
<organism evidence="1 2">
    <name type="scientific">Mycobacterium ostraviense</name>
    <dbReference type="NCBI Taxonomy" id="2738409"/>
    <lineage>
        <taxon>Bacteria</taxon>
        <taxon>Bacillati</taxon>
        <taxon>Actinomycetota</taxon>
        <taxon>Actinomycetes</taxon>
        <taxon>Mycobacteriales</taxon>
        <taxon>Mycobacteriaceae</taxon>
        <taxon>Mycobacterium</taxon>
    </lineage>
</organism>